<feature type="region of interest" description="Disordered" evidence="1">
    <location>
        <begin position="1"/>
        <end position="33"/>
    </location>
</feature>
<evidence type="ECO:0000256" key="1">
    <source>
        <dbReference type="SAM" id="MobiDB-lite"/>
    </source>
</evidence>
<evidence type="ECO:0000259" key="2">
    <source>
        <dbReference type="Pfam" id="PF09722"/>
    </source>
</evidence>
<evidence type="ECO:0000313" key="4">
    <source>
        <dbReference type="EMBL" id="TDG16815.1"/>
    </source>
</evidence>
<proteinExistence type="predicted"/>
<dbReference type="InterPro" id="IPR024467">
    <property type="entry name" value="Xre/MbcA/ParS-like_toxin-bd"/>
</dbReference>
<name>A0A4R5LXK8_9BURK</name>
<keyword evidence="5" id="KW-1185">Reference proteome</keyword>
<feature type="domain" description="Antitoxin Xre-like helix-turn-helix" evidence="3">
    <location>
        <begin position="58"/>
        <end position="118"/>
    </location>
</feature>
<evidence type="ECO:0000313" key="5">
    <source>
        <dbReference type="Proteomes" id="UP000295722"/>
    </source>
</evidence>
<accession>A0A4R5LXK8</accession>
<feature type="domain" description="Antitoxin Xre/MbcA/ParS-like toxin-binding" evidence="2">
    <location>
        <begin position="138"/>
        <end position="183"/>
    </location>
</feature>
<feature type="compositionally biased region" description="Low complexity" evidence="1">
    <location>
        <begin position="17"/>
        <end position="33"/>
    </location>
</feature>
<dbReference type="OrthoDB" id="5918037at2"/>
<evidence type="ECO:0000259" key="3">
    <source>
        <dbReference type="Pfam" id="PF20432"/>
    </source>
</evidence>
<dbReference type="AlphaFoldDB" id="A0A4R5LXK8"/>
<dbReference type="Pfam" id="PF09722">
    <property type="entry name" value="Xre_MbcA_ParS_C"/>
    <property type="match status" value="1"/>
</dbReference>
<dbReference type="Pfam" id="PF20432">
    <property type="entry name" value="Xre-like-HTH"/>
    <property type="match status" value="1"/>
</dbReference>
<protein>
    <submittedName>
        <fullName evidence="4">DUF2384 domain-containing protein</fullName>
    </submittedName>
</protein>
<sequence>MPAMEKHPATARKAPQALRARAGTRAAAKPARRAAPAAAVATIHLFDFPRVYQASGMERISVIRHGVSARDVGEMAARMKTSQDELIRRLGLKRTTVARKSQSASKLSADQSERMVGLSKLIGQAQTIVEQSGESKGFDAAEWLEQWLSHPNPALGGALPADFLDTIEGQELLGTLIAQMQSGAYA</sequence>
<reference evidence="4 5" key="1">
    <citation type="submission" date="2019-03" db="EMBL/GenBank/DDBJ databases">
        <title>Paraburkholderia sp. 4M-K11, isolated from subtropical forest soil.</title>
        <authorList>
            <person name="Gao Z.-H."/>
            <person name="Qiu L.-H."/>
        </authorList>
    </citation>
    <scope>NUCLEOTIDE SEQUENCE [LARGE SCALE GENOMIC DNA]</scope>
    <source>
        <strain evidence="4 5">4M-K11</strain>
    </source>
</reference>
<dbReference type="InterPro" id="IPR046847">
    <property type="entry name" value="Xre-like_HTH"/>
</dbReference>
<gene>
    <name evidence="4" type="ORF">EYW47_39725</name>
</gene>
<dbReference type="EMBL" id="SMRP01000056">
    <property type="protein sequence ID" value="TDG16815.1"/>
    <property type="molecule type" value="Genomic_DNA"/>
</dbReference>
<organism evidence="4 5">
    <name type="scientific">Paraburkholderia silviterrae</name>
    <dbReference type="NCBI Taxonomy" id="2528715"/>
    <lineage>
        <taxon>Bacteria</taxon>
        <taxon>Pseudomonadati</taxon>
        <taxon>Pseudomonadota</taxon>
        <taxon>Betaproteobacteria</taxon>
        <taxon>Burkholderiales</taxon>
        <taxon>Burkholderiaceae</taxon>
        <taxon>Paraburkholderia</taxon>
    </lineage>
</organism>
<dbReference type="RefSeq" id="WP_133200261.1">
    <property type="nucleotide sequence ID" value="NZ_JBHUCW010000007.1"/>
</dbReference>
<comment type="caution">
    <text evidence="4">The sequence shown here is derived from an EMBL/GenBank/DDBJ whole genome shotgun (WGS) entry which is preliminary data.</text>
</comment>
<dbReference type="GO" id="GO:0003677">
    <property type="term" value="F:DNA binding"/>
    <property type="evidence" value="ECO:0007669"/>
    <property type="project" value="InterPro"/>
</dbReference>
<dbReference type="Proteomes" id="UP000295722">
    <property type="component" value="Unassembled WGS sequence"/>
</dbReference>